<dbReference type="SUPFAM" id="SSF52540">
    <property type="entry name" value="P-loop containing nucleoside triphosphate hydrolases"/>
    <property type="match status" value="1"/>
</dbReference>
<dbReference type="SMART" id="SM01043">
    <property type="entry name" value="BTAD"/>
    <property type="match status" value="1"/>
</dbReference>
<proteinExistence type="inferred from homology"/>
<dbReference type="InterPro" id="IPR005158">
    <property type="entry name" value="BTAD"/>
</dbReference>
<name>A0ABU4UMD2_9PSEU</name>
<dbReference type="SMART" id="SM00028">
    <property type="entry name" value="TPR"/>
    <property type="match status" value="6"/>
</dbReference>
<reference evidence="7 8" key="2">
    <citation type="submission" date="2023-11" db="EMBL/GenBank/DDBJ databases">
        <authorList>
            <person name="Lara A.C."/>
            <person name="Chronakova A."/>
        </authorList>
    </citation>
    <scope>NUCLEOTIDE SEQUENCE [LARGE SCALE GENOMIC DNA]</scope>
    <source>
        <strain evidence="7 8">BCCO 10_0061</strain>
    </source>
</reference>
<keyword evidence="3" id="KW-0238">DNA-binding</keyword>
<dbReference type="CDD" id="cd15831">
    <property type="entry name" value="BTAD"/>
    <property type="match status" value="1"/>
</dbReference>
<dbReference type="InterPro" id="IPR036388">
    <property type="entry name" value="WH-like_DNA-bd_sf"/>
</dbReference>
<feature type="domain" description="OmpR/PhoB-type" evidence="5">
    <location>
        <begin position="17"/>
        <end position="92"/>
    </location>
</feature>
<dbReference type="EMBL" id="JAXAVU010000001">
    <property type="protein sequence ID" value="MDX8140653.1"/>
    <property type="molecule type" value="Genomic_DNA"/>
</dbReference>
<dbReference type="SMART" id="SM00862">
    <property type="entry name" value="Trans_reg_C"/>
    <property type="match status" value="1"/>
</dbReference>
<evidence type="ECO:0000259" key="5">
    <source>
        <dbReference type="SMART" id="SM00862"/>
    </source>
</evidence>
<dbReference type="InterPro" id="IPR051677">
    <property type="entry name" value="AfsR-DnrI-RedD_regulator"/>
</dbReference>
<gene>
    <name evidence="7" type="ORF">SK854_00905</name>
</gene>
<evidence type="ECO:0000256" key="3">
    <source>
        <dbReference type="ARBA" id="ARBA00023125"/>
    </source>
</evidence>
<dbReference type="InterPro" id="IPR016032">
    <property type="entry name" value="Sig_transdc_resp-reg_C-effctor"/>
</dbReference>
<dbReference type="Gene3D" id="1.10.10.10">
    <property type="entry name" value="Winged helix-like DNA-binding domain superfamily/Winged helix DNA-binding domain"/>
    <property type="match status" value="1"/>
</dbReference>
<keyword evidence="8" id="KW-1185">Reference proteome</keyword>
<dbReference type="Pfam" id="PF03704">
    <property type="entry name" value="BTAD"/>
    <property type="match status" value="1"/>
</dbReference>
<evidence type="ECO:0000256" key="4">
    <source>
        <dbReference type="ARBA" id="ARBA00023163"/>
    </source>
</evidence>
<dbReference type="RefSeq" id="WP_319973009.1">
    <property type="nucleotide sequence ID" value="NZ_JAXAVU010000001.1"/>
</dbReference>
<dbReference type="PRINTS" id="PR00364">
    <property type="entry name" value="DISEASERSIST"/>
</dbReference>
<organism evidence="7 8">
    <name type="scientific">Lentzea sokolovensis</name>
    <dbReference type="NCBI Taxonomy" id="3095429"/>
    <lineage>
        <taxon>Bacteria</taxon>
        <taxon>Bacillati</taxon>
        <taxon>Actinomycetota</taxon>
        <taxon>Actinomycetes</taxon>
        <taxon>Pseudonocardiales</taxon>
        <taxon>Pseudonocardiaceae</taxon>
        <taxon>Lentzea</taxon>
    </lineage>
</organism>
<dbReference type="Gene3D" id="3.40.50.300">
    <property type="entry name" value="P-loop containing nucleotide triphosphate hydrolases"/>
    <property type="match status" value="1"/>
</dbReference>
<keyword evidence="2" id="KW-0805">Transcription regulation</keyword>
<dbReference type="InterPro" id="IPR027417">
    <property type="entry name" value="P-loop_NTPase"/>
</dbReference>
<dbReference type="PANTHER" id="PTHR35807:SF1">
    <property type="entry name" value="TRANSCRIPTIONAL REGULATOR REDD"/>
    <property type="match status" value="1"/>
</dbReference>
<dbReference type="InterPro" id="IPR001867">
    <property type="entry name" value="OmpR/PhoB-type_DNA-bd"/>
</dbReference>
<dbReference type="Proteomes" id="UP001285352">
    <property type="component" value="Unassembled WGS sequence"/>
</dbReference>
<sequence>MTVRFRLLGDVEARVHGSPIAIGYAQLRSVLAVLLVEANQVVSVDQLVDRVWSDRPLPRKPRAAVQHSMTMLRGALTPAGVTITRRSTGYQLSVDPESVDLHRFRRLVEDGRAAGDDGRAAALLEEALKLWGGEPFAGLDTAWLDSLRATLIQHRHAVRLELVDIQLRLGLHAALLPDLSAWAAGNPLDERLAGQLMLALYNCGRPADALEHYQEVRKRLADELGTDPSPPLRQLHERILATDPALTALVRPHSTVVPHQLPARPRLFSGRSRELADLDAALGEDDAAVISAVGGLGGMGKTWLAAQWAHQHLDRFPDGQLYVNLRGFDPAGQPMSAETAIRGFLDALGVAPSAVPVDVDAQAGLYRSLVADRKMLVFLDNAADSAQVVPLLPGSPACVVLVTSRRQLNGLVAAHGARALNLDRLSDDEARRLLATHLGEDRLAAEPGVTAELLACCGGLPLAISIVAARAGTHPGFPLSVLADELREQNDLLDALDAGEDLVSVRAVFSCSYNALPAEAATVFAALGLAPGTDIGLPAAASLTALPVARVRAALRALEQANLVGQHAPGRYRMHDLVRLYAGERAHHDSDAVRRVVDFYVHTAFAAERVLDPLREPLAIGAPAPGCVPLGFEDETAATEWLATEFANLLAVQELAAGQGLHDQVWHVGWTLNTFFRRRGDYHDAVAVWRAGVAAADHAGDRIAQAQTRRHLGDACSGLGLQSDALRHLGDALRISEQAGDVPGQAHAHHLMASIWEDVGDDRRALEHATPALRLFQDLGMTVWEAWGYTQVGWHQARLGLYEQARVHCEAALVMARRHGERELEATTVDSLGYIAHHTGHHAEALDLYGQALDLLRDLGYDHHEVATLERVGHTHRALGHHDRAEAVWRQALELCQAQHRAEDAGRIRRLLTPSPHG</sequence>
<comment type="similarity">
    <text evidence="1">Belongs to the AfsR/DnrI/RedD regulatory family.</text>
</comment>
<feature type="domain" description="Bacterial transcriptional activator" evidence="6">
    <location>
        <begin position="99"/>
        <end position="240"/>
    </location>
</feature>
<comment type="caution">
    <text evidence="7">The sequence shown here is derived from an EMBL/GenBank/DDBJ whole genome shotgun (WGS) entry which is preliminary data.</text>
</comment>
<evidence type="ECO:0000256" key="1">
    <source>
        <dbReference type="ARBA" id="ARBA00005820"/>
    </source>
</evidence>
<evidence type="ECO:0000259" key="6">
    <source>
        <dbReference type="SMART" id="SM01043"/>
    </source>
</evidence>
<protein>
    <submittedName>
        <fullName evidence="7">BTAD domain-containing putative transcriptional regulator</fullName>
    </submittedName>
</protein>
<dbReference type="Gene3D" id="1.25.40.10">
    <property type="entry name" value="Tetratricopeptide repeat domain"/>
    <property type="match status" value="2"/>
</dbReference>
<dbReference type="PANTHER" id="PTHR35807">
    <property type="entry name" value="TRANSCRIPTIONAL REGULATOR REDD-RELATED"/>
    <property type="match status" value="1"/>
</dbReference>
<evidence type="ECO:0000313" key="8">
    <source>
        <dbReference type="Proteomes" id="UP001285352"/>
    </source>
</evidence>
<dbReference type="InterPro" id="IPR011990">
    <property type="entry name" value="TPR-like_helical_dom_sf"/>
</dbReference>
<dbReference type="InterPro" id="IPR019734">
    <property type="entry name" value="TPR_rpt"/>
</dbReference>
<accession>A0ABU4UMD2</accession>
<reference evidence="7 8" key="1">
    <citation type="submission" date="2023-11" db="EMBL/GenBank/DDBJ databases">
        <title>Lentzea sokolovensis, sp. nov., Lentzea kristufkii, sp. nov., and Lentzea miocenensis, sp. nov., rare actinobacteria from Sokolov Coal Basin, Miocene lacustrine sediment, Czech Republic.</title>
        <authorList>
            <person name="Lara A."/>
            <person name="Kotroba L."/>
            <person name="Nouioui I."/>
            <person name="Neumann-Schaal M."/>
            <person name="Mast Y."/>
            <person name="Chronakova A."/>
        </authorList>
    </citation>
    <scope>NUCLEOTIDE SEQUENCE [LARGE SCALE GENOMIC DNA]</scope>
    <source>
        <strain evidence="7 8">BCCO 10_0061</strain>
    </source>
</reference>
<dbReference type="SUPFAM" id="SSF46894">
    <property type="entry name" value="C-terminal effector domain of the bipartite response regulators"/>
    <property type="match status" value="1"/>
</dbReference>
<keyword evidence="4" id="KW-0804">Transcription</keyword>
<dbReference type="SUPFAM" id="SSF48452">
    <property type="entry name" value="TPR-like"/>
    <property type="match status" value="3"/>
</dbReference>
<evidence type="ECO:0000313" key="7">
    <source>
        <dbReference type="EMBL" id="MDX8140653.1"/>
    </source>
</evidence>
<evidence type="ECO:0000256" key="2">
    <source>
        <dbReference type="ARBA" id="ARBA00023015"/>
    </source>
</evidence>
<dbReference type="Pfam" id="PF13424">
    <property type="entry name" value="TPR_12"/>
    <property type="match status" value="1"/>
</dbReference>